<feature type="region of interest" description="Disordered" evidence="1">
    <location>
        <begin position="1"/>
        <end position="23"/>
    </location>
</feature>
<dbReference type="Proteomes" id="UP001642464">
    <property type="component" value="Unassembled WGS sequence"/>
</dbReference>
<sequence length="264" mass="28990">MDPFRISRGLTTLGRNRNARPEGLRPLEENGKGTTFRLDDIMRHWGAGQNISKEDVQRAIQKFMFHENGTDMRFSLTEDSQGHKVFIANSRSRDKGKGKGFGFKGDVFGFKGGKIGFKGKHKGGGKGHRRGRSRSPRSPVRRNGRRPEGRRSDRRGDASSDGSVRELSPGRGHERRRSRSPMDTGGAPTAGSGGTGELVKDLPPNADKPDPPPADGGNGWMKYSNEATGGYWYDHPGNGDGLRWVCFEDPPGQLGEVQAYRNAT</sequence>
<feature type="region of interest" description="Disordered" evidence="1">
    <location>
        <begin position="112"/>
        <end position="227"/>
    </location>
</feature>
<evidence type="ECO:0000313" key="3">
    <source>
        <dbReference type="Proteomes" id="UP001642464"/>
    </source>
</evidence>
<name>A0ABP0LUI6_9DINO</name>
<reference evidence="2 3" key="1">
    <citation type="submission" date="2024-02" db="EMBL/GenBank/DDBJ databases">
        <authorList>
            <person name="Chen Y."/>
            <person name="Shah S."/>
            <person name="Dougan E. K."/>
            <person name="Thang M."/>
            <person name="Chan C."/>
        </authorList>
    </citation>
    <scope>NUCLEOTIDE SEQUENCE [LARGE SCALE GENOMIC DNA]</scope>
</reference>
<evidence type="ECO:0000256" key="1">
    <source>
        <dbReference type="SAM" id="MobiDB-lite"/>
    </source>
</evidence>
<comment type="caution">
    <text evidence="2">The sequence shown here is derived from an EMBL/GenBank/DDBJ whole genome shotgun (WGS) entry which is preliminary data.</text>
</comment>
<protein>
    <recommendedName>
        <fullName evidence="4">2'-phosphotransferase</fullName>
    </recommendedName>
</protein>
<accession>A0ABP0LUI6</accession>
<evidence type="ECO:0008006" key="4">
    <source>
        <dbReference type="Google" id="ProtNLM"/>
    </source>
</evidence>
<proteinExistence type="predicted"/>
<dbReference type="EMBL" id="CAXAMM010017668">
    <property type="protein sequence ID" value="CAK9041649.1"/>
    <property type="molecule type" value="Genomic_DNA"/>
</dbReference>
<evidence type="ECO:0000313" key="2">
    <source>
        <dbReference type="EMBL" id="CAK9041649.1"/>
    </source>
</evidence>
<organism evidence="2 3">
    <name type="scientific">Durusdinium trenchii</name>
    <dbReference type="NCBI Taxonomy" id="1381693"/>
    <lineage>
        <taxon>Eukaryota</taxon>
        <taxon>Sar</taxon>
        <taxon>Alveolata</taxon>
        <taxon>Dinophyceae</taxon>
        <taxon>Suessiales</taxon>
        <taxon>Symbiodiniaceae</taxon>
        <taxon>Durusdinium</taxon>
    </lineage>
</organism>
<feature type="compositionally biased region" description="Basic residues" evidence="1">
    <location>
        <begin position="117"/>
        <end position="144"/>
    </location>
</feature>
<keyword evidence="3" id="KW-1185">Reference proteome</keyword>
<feature type="compositionally biased region" description="Basic and acidic residues" evidence="1">
    <location>
        <begin position="145"/>
        <end position="158"/>
    </location>
</feature>
<gene>
    <name evidence="2" type="ORF">SCF082_LOCUS24028</name>
</gene>